<dbReference type="PANTHER" id="PTHR43022:SF1">
    <property type="entry name" value="PROTEIN SMF"/>
    <property type="match status" value="1"/>
</dbReference>
<dbReference type="InterPro" id="IPR003488">
    <property type="entry name" value="DprA"/>
</dbReference>
<dbReference type="PANTHER" id="PTHR43022">
    <property type="entry name" value="PROTEIN SMF"/>
    <property type="match status" value="1"/>
</dbReference>
<gene>
    <name evidence="4" type="primary">dprA</name>
    <name evidence="4" type="ORF">GFH32_02455</name>
</gene>
<comment type="similarity">
    <text evidence="1">Belongs to the DprA/Smf family.</text>
</comment>
<dbReference type="InterPro" id="IPR057666">
    <property type="entry name" value="DrpA_SLOG"/>
</dbReference>
<dbReference type="Pfam" id="PF02481">
    <property type="entry name" value="DNA_processg_A"/>
    <property type="match status" value="1"/>
</dbReference>
<dbReference type="SUPFAM" id="SSF47781">
    <property type="entry name" value="RuvA domain 2-like"/>
    <property type="match status" value="1"/>
</dbReference>
<dbReference type="KEGG" id="sphe:GFH32_02455"/>
<evidence type="ECO:0000256" key="1">
    <source>
        <dbReference type="ARBA" id="ARBA00006525"/>
    </source>
</evidence>
<evidence type="ECO:0000313" key="4">
    <source>
        <dbReference type="EMBL" id="QGA25243.1"/>
    </source>
</evidence>
<evidence type="ECO:0000313" key="5">
    <source>
        <dbReference type="Proteomes" id="UP000326921"/>
    </source>
</evidence>
<dbReference type="Gene3D" id="3.40.50.450">
    <property type="match status" value="1"/>
</dbReference>
<dbReference type="Gene3D" id="1.10.10.10">
    <property type="entry name" value="Winged helix-like DNA-binding domain superfamily/Winged helix DNA-binding domain"/>
    <property type="match status" value="1"/>
</dbReference>
<dbReference type="RefSeq" id="WP_153509565.1">
    <property type="nucleotide sequence ID" value="NZ_CP045652.1"/>
</dbReference>
<protein>
    <submittedName>
        <fullName evidence="4">DNA-protecting protein DprA</fullName>
    </submittedName>
</protein>
<organism evidence="4 5">
    <name type="scientific">Sphingobacterium zhuxiongii</name>
    <dbReference type="NCBI Taxonomy" id="2662364"/>
    <lineage>
        <taxon>Bacteria</taxon>
        <taxon>Pseudomonadati</taxon>
        <taxon>Bacteroidota</taxon>
        <taxon>Sphingobacteriia</taxon>
        <taxon>Sphingobacteriales</taxon>
        <taxon>Sphingobacteriaceae</taxon>
        <taxon>Sphingobacterium</taxon>
    </lineage>
</organism>
<dbReference type="Pfam" id="PF17782">
    <property type="entry name" value="WHD_DprA"/>
    <property type="match status" value="1"/>
</dbReference>
<dbReference type="SUPFAM" id="SSF102405">
    <property type="entry name" value="MCP/YpsA-like"/>
    <property type="match status" value="1"/>
</dbReference>
<reference evidence="4 5" key="1">
    <citation type="submission" date="2019-10" db="EMBL/GenBank/DDBJ databases">
        <authorList>
            <person name="Dong K."/>
        </authorList>
    </citation>
    <scope>NUCLEOTIDE SEQUENCE [LARGE SCALE GENOMIC DNA]</scope>
    <source>
        <strain evidence="5">dk4302</strain>
    </source>
</reference>
<dbReference type="AlphaFoldDB" id="A0A5Q0Q6Z5"/>
<dbReference type="InterPro" id="IPR010994">
    <property type="entry name" value="RuvA_2-like"/>
</dbReference>
<feature type="domain" description="DprA winged helix" evidence="3">
    <location>
        <begin position="310"/>
        <end position="361"/>
    </location>
</feature>
<keyword evidence="5" id="KW-1185">Reference proteome</keyword>
<dbReference type="NCBIfam" id="TIGR00732">
    <property type="entry name" value="dprA"/>
    <property type="match status" value="1"/>
</dbReference>
<name>A0A5Q0Q6Z5_9SPHI</name>
<proteinExistence type="inferred from homology"/>
<dbReference type="EMBL" id="CP045652">
    <property type="protein sequence ID" value="QGA25243.1"/>
    <property type="molecule type" value="Genomic_DNA"/>
</dbReference>
<sequence>MSVVEKIALTKIKGIGPKYSRLLLAYFGNVVDLFSSSSQQLNAIPGLNRNIVQQIKSKACFIEAEAELRHVEKHGIDLLWIEDNDYPKRLVHCEDAPMLLYSYGRVDYNAQKVVSIVGTRNATAYGKRIIEELVDGLKEAGVLIVSGLAMGIDVLVHLASVRRNIPNIAVLGHGLSRIYPSQHRDLSGEIINNGALLTEFAYQTQPDKSNFPMRNRIIAGLSDATIVVEAGEKGGALITARLANEYNRDVCAFPGAIDQPYSSGCNRLIKDNEAHLIRNSQDLLNLMQWQRESDRTAEEGIQLTLIPNFTDDQRIIYDFLKSKKEASVDDISCFSDWPQSKLAVVLLEMEMAGYIYALPGKIYKML</sequence>
<dbReference type="InterPro" id="IPR041614">
    <property type="entry name" value="DprA_WH"/>
</dbReference>
<feature type="domain" description="Smf/DprA SLOG" evidence="2">
    <location>
        <begin position="78"/>
        <end position="287"/>
    </location>
</feature>
<accession>A0A5Q0Q6Z5</accession>
<evidence type="ECO:0000259" key="3">
    <source>
        <dbReference type="Pfam" id="PF17782"/>
    </source>
</evidence>
<dbReference type="GO" id="GO:0009294">
    <property type="term" value="P:DNA-mediated transformation"/>
    <property type="evidence" value="ECO:0007669"/>
    <property type="project" value="InterPro"/>
</dbReference>
<dbReference type="Pfam" id="PF14520">
    <property type="entry name" value="HHH_5"/>
    <property type="match status" value="1"/>
</dbReference>
<dbReference type="InterPro" id="IPR036388">
    <property type="entry name" value="WH-like_DNA-bd_sf"/>
</dbReference>
<dbReference type="Proteomes" id="UP000326921">
    <property type="component" value="Chromosome"/>
</dbReference>
<evidence type="ECO:0000259" key="2">
    <source>
        <dbReference type="Pfam" id="PF02481"/>
    </source>
</evidence>